<dbReference type="InterPro" id="IPR047729">
    <property type="entry name" value="Sce7726-like"/>
</dbReference>
<dbReference type="NCBIfam" id="NF033832">
    <property type="entry name" value="sce7726_fam"/>
    <property type="match status" value="1"/>
</dbReference>
<proteinExistence type="predicted"/>
<organism evidence="1 2">
    <name type="scientific">Clostridium botulinum</name>
    <dbReference type="NCBI Taxonomy" id="1491"/>
    <lineage>
        <taxon>Bacteria</taxon>
        <taxon>Bacillati</taxon>
        <taxon>Bacillota</taxon>
        <taxon>Clostridia</taxon>
        <taxon>Eubacteriales</taxon>
        <taxon>Clostridiaceae</taxon>
        <taxon>Clostridium</taxon>
    </lineage>
</organism>
<reference evidence="1 2" key="1">
    <citation type="submission" date="2018-01" db="EMBL/GenBank/DDBJ databases">
        <title>Genetic Diversity of Clostridium botulinum in seafood.</title>
        <authorList>
            <person name="Athira V."/>
            <person name="Arun Jyothi P.V."/>
            <person name="Lalitha K.V."/>
            <person name="Joseph T.C."/>
        </authorList>
    </citation>
    <scope>NUCLEOTIDE SEQUENCE [LARGE SCALE GENOMIC DNA]</scope>
    <source>
        <strain evidence="1 2">Mfbjulcb8</strain>
    </source>
</reference>
<accession>A0ABC8CXX5</accession>
<name>A0ABC8CXX5_CLOBO</name>
<dbReference type="EMBL" id="CP027777">
    <property type="protein sequence ID" value="AVQ40486.1"/>
    <property type="molecule type" value="Genomic_DNA"/>
</dbReference>
<gene>
    <name evidence="1" type="ORF">C7M56_18090</name>
</gene>
<evidence type="ECO:0000313" key="1">
    <source>
        <dbReference type="EMBL" id="AVQ40486.1"/>
    </source>
</evidence>
<dbReference type="AlphaFoldDB" id="A0ABC8CXX5"/>
<dbReference type="Proteomes" id="UP000240615">
    <property type="component" value="Chromosome"/>
</dbReference>
<protein>
    <recommendedName>
        <fullName evidence="3">Sce7726 family protein</fullName>
    </recommendedName>
</protein>
<sequence>MEEIHRILKSRYTEDELTKLATKLDKEFRVNYFWNGWDLLEREVFSENEIFKLKLEYRYNEIYNFIIMKYGRNETIVKYNLIKQFMNNSEDIGLMEFNVGNSRLDIGKINGNSYAYEIKTELDNTLRLEKQIKDYEKIFEFIYVVCHYKHLENVRNIVPKKVGIKVFNMDNYEFKFNTVRKAQKNKSIKKEFLLEAINSKEYEFIIKKYLGINKIPLYKKDKIKLVDKNIKKIELIEIYKEIVKLRQSKKWHHIKQKFNVILPIELQDIYSNEY</sequence>
<evidence type="ECO:0008006" key="3">
    <source>
        <dbReference type="Google" id="ProtNLM"/>
    </source>
</evidence>
<evidence type="ECO:0000313" key="2">
    <source>
        <dbReference type="Proteomes" id="UP000240615"/>
    </source>
</evidence>
<dbReference type="RefSeq" id="WP_159036048.1">
    <property type="nucleotide sequence ID" value="NZ_CP027777.1"/>
</dbReference>